<organism evidence="3 4">
    <name type="scientific">Seminavis robusta</name>
    <dbReference type="NCBI Taxonomy" id="568900"/>
    <lineage>
        <taxon>Eukaryota</taxon>
        <taxon>Sar</taxon>
        <taxon>Stramenopiles</taxon>
        <taxon>Ochrophyta</taxon>
        <taxon>Bacillariophyta</taxon>
        <taxon>Bacillariophyceae</taxon>
        <taxon>Bacillariophycidae</taxon>
        <taxon>Naviculales</taxon>
        <taxon>Naviculaceae</taxon>
        <taxon>Seminavis</taxon>
    </lineage>
</organism>
<feature type="compositionally biased region" description="Pro residues" evidence="1">
    <location>
        <begin position="257"/>
        <end position="271"/>
    </location>
</feature>
<dbReference type="AlphaFoldDB" id="A0A9N8EVU7"/>
<dbReference type="EMBL" id="CAICTM010001971">
    <property type="protein sequence ID" value="CAB9527295.1"/>
    <property type="molecule type" value="Genomic_DNA"/>
</dbReference>
<reference evidence="3" key="1">
    <citation type="submission" date="2020-06" db="EMBL/GenBank/DDBJ databases">
        <authorList>
            <consortium name="Plant Systems Biology data submission"/>
        </authorList>
    </citation>
    <scope>NUCLEOTIDE SEQUENCE</scope>
    <source>
        <strain evidence="3">D6</strain>
    </source>
</reference>
<protein>
    <submittedName>
        <fullName evidence="3">Uncharacterized protein</fullName>
    </submittedName>
</protein>
<name>A0A9N8EVU7_9STRA</name>
<evidence type="ECO:0000256" key="2">
    <source>
        <dbReference type="SAM" id="SignalP"/>
    </source>
</evidence>
<sequence length="441" mass="48418">MIMQRRYIPSYLTAWIIFLSLCARSKGPSSFVAASDSIADESQEYLLLHEQQDLLLPVEDAYTLESPHSNLRRSQQQEQEQNQRQRQLELELEMEQMDLRLQLERDLKKDNGKNKGGKNNKNDNNNNNNNNNFNTVQNEDFDGSANGFVGFTSFANNNKNKNNNNKNNGGNGNHFADGLMLFNGISETKGCVQWSTITNNQKINPSSAANCVSSGFTGSGCCRSYWWLIEDSGGTSYPSLPCICNQLTRDPAEFLPTRPPVAPTTPMPVTLPPTTTQPTPLPPTTSAPTPTPGPVWTSEPVVVESYTLPPDTEPPTTPQPTPAPTTVPPTTLTPTPLPTPAPTTRAPTVASSVCSVAQNNRFWYENLYPQYKDFTRCVTTNDCANVANACCLAEFCLCGFYAPGMAQQECVPMANGRDFPFGSRTSISSSSGQLLPLNRIP</sequence>
<feature type="compositionally biased region" description="Pro residues" evidence="1">
    <location>
        <begin position="279"/>
        <end position="293"/>
    </location>
</feature>
<evidence type="ECO:0000313" key="3">
    <source>
        <dbReference type="EMBL" id="CAB9527295.1"/>
    </source>
</evidence>
<gene>
    <name evidence="3" type="ORF">SEMRO_1973_G308650.1</name>
</gene>
<keyword evidence="2" id="KW-0732">Signal</keyword>
<feature type="compositionally biased region" description="Low complexity" evidence="1">
    <location>
        <begin position="117"/>
        <end position="132"/>
    </location>
</feature>
<accession>A0A9N8EVU7</accession>
<evidence type="ECO:0000313" key="4">
    <source>
        <dbReference type="Proteomes" id="UP001153069"/>
    </source>
</evidence>
<dbReference type="Proteomes" id="UP001153069">
    <property type="component" value="Unassembled WGS sequence"/>
</dbReference>
<feature type="compositionally biased region" description="Pro residues" evidence="1">
    <location>
        <begin position="311"/>
        <end position="327"/>
    </location>
</feature>
<feature type="chain" id="PRO_5040218643" evidence="2">
    <location>
        <begin position="28"/>
        <end position="441"/>
    </location>
</feature>
<feature type="region of interest" description="Disordered" evidence="1">
    <location>
        <begin position="257"/>
        <end position="334"/>
    </location>
</feature>
<comment type="caution">
    <text evidence="3">The sequence shown here is derived from an EMBL/GenBank/DDBJ whole genome shotgun (WGS) entry which is preliminary data.</text>
</comment>
<feature type="signal peptide" evidence="2">
    <location>
        <begin position="1"/>
        <end position="27"/>
    </location>
</feature>
<keyword evidence="4" id="KW-1185">Reference proteome</keyword>
<proteinExistence type="predicted"/>
<evidence type="ECO:0000256" key="1">
    <source>
        <dbReference type="SAM" id="MobiDB-lite"/>
    </source>
</evidence>
<feature type="region of interest" description="Disordered" evidence="1">
    <location>
        <begin position="106"/>
        <end position="138"/>
    </location>
</feature>